<dbReference type="GO" id="GO:0005506">
    <property type="term" value="F:iron ion binding"/>
    <property type="evidence" value="ECO:0007669"/>
    <property type="project" value="InterPro"/>
</dbReference>
<dbReference type="GO" id="GO:0016705">
    <property type="term" value="F:oxidoreductase activity, acting on paired donors, with incorporation or reduction of molecular oxygen"/>
    <property type="evidence" value="ECO:0007669"/>
    <property type="project" value="InterPro"/>
</dbReference>
<evidence type="ECO:0008006" key="9">
    <source>
        <dbReference type="Google" id="ProtNLM"/>
    </source>
</evidence>
<dbReference type="Gramene" id="Kaladp0092s0195.1.v1.1">
    <property type="protein sequence ID" value="Kaladp0092s0195.1.v1.1"/>
    <property type="gene ID" value="Kaladp0092s0195.v1.1"/>
</dbReference>
<dbReference type="PANTHER" id="PTHR47950">
    <property type="entry name" value="CYTOCHROME P450, FAMILY 76, SUBFAMILY C, POLYPEPTIDE 5-RELATED"/>
    <property type="match status" value="1"/>
</dbReference>
<dbReference type="PRINTS" id="PR00463">
    <property type="entry name" value="EP450I"/>
</dbReference>
<dbReference type="PRINTS" id="PR00385">
    <property type="entry name" value="P450"/>
</dbReference>
<evidence type="ECO:0000256" key="2">
    <source>
        <dbReference type="ARBA" id="ARBA00022723"/>
    </source>
</evidence>
<dbReference type="OMA" id="HTTKMVL"/>
<dbReference type="EnsemblPlants" id="Kaladp0092s0195.1.v1.1">
    <property type="protein sequence ID" value="Kaladp0092s0195.1.v1.1"/>
    <property type="gene ID" value="Kaladp0092s0195.v1.1"/>
</dbReference>
<dbReference type="Pfam" id="PF00067">
    <property type="entry name" value="p450"/>
    <property type="match status" value="1"/>
</dbReference>
<dbReference type="FunFam" id="1.10.630.10:FF:000007">
    <property type="entry name" value="Cytochrome P450 76C4"/>
    <property type="match status" value="1"/>
</dbReference>
<dbReference type="PANTHER" id="PTHR47950:SF48">
    <property type="entry name" value="CYTOCHROME P450 FAMILY PROTEIN, EXPRESSED"/>
    <property type="match status" value="1"/>
</dbReference>
<dbReference type="InterPro" id="IPR001128">
    <property type="entry name" value="Cyt_P450"/>
</dbReference>
<keyword evidence="2 5" id="KW-0479">Metal-binding</keyword>
<sequence>MDILTITLCILFTTISFIWIARKLKQGHSNLLPPGPTPLPILGNLHLLGAKPHKSLAKLARTHGPVMTLKLGQVTAIVISSSSAARLVLQKQDHSFANRWVPDSIKACDHGKFSVVWISLSDKWRHLRKICSSQIFSSQKMEANGPLMNHKVEELIADARKNCSLGEPLLIGEAAFKTSLNLLSRVILSMDLADGDSESAREFKKSFRDIMEVGGTPNLVDYFPWLERVDVQRIRARMTPHFSNILSLFDCVIDERLSRRAEQRPDVDNGADVLDSLLNIMQDGNGELTRNHINHLLLDLFVAGTDTTSSTLEWAMAEVLRNPEILWKAKSELEQVIGRGKLVQDTDITLLPYLQAIVKETLRLHPAIPLLLPRKTLEIVELSGCTIPKGAQVIVNAWAIGRDSTTWDDPECFKPERFLGSNVNFLGGNFELIPFGGGRRICPGLPLTIKMQHLMLGSLINCFDWKLEDGPGDMDMDDMFGITLQKNQPLKAVPLPI</sequence>
<keyword evidence="5 6" id="KW-0349">Heme</keyword>
<evidence type="ECO:0000256" key="6">
    <source>
        <dbReference type="RuleBase" id="RU000461"/>
    </source>
</evidence>
<name>A0A7N1A5V2_KALFE</name>
<dbReference type="CDD" id="cd11073">
    <property type="entry name" value="CYP76-like"/>
    <property type="match status" value="1"/>
</dbReference>
<evidence type="ECO:0000313" key="8">
    <source>
        <dbReference type="Proteomes" id="UP000594263"/>
    </source>
</evidence>
<protein>
    <recommendedName>
        <fullName evidence="9">Cytochrome P450</fullName>
    </recommendedName>
</protein>
<comment type="similarity">
    <text evidence="1 6">Belongs to the cytochrome P450 family.</text>
</comment>
<evidence type="ECO:0000256" key="4">
    <source>
        <dbReference type="ARBA" id="ARBA00023004"/>
    </source>
</evidence>
<dbReference type="Gene3D" id="1.10.630.10">
    <property type="entry name" value="Cytochrome P450"/>
    <property type="match status" value="1"/>
</dbReference>
<dbReference type="InterPro" id="IPR002401">
    <property type="entry name" value="Cyt_P450_E_grp-I"/>
</dbReference>
<dbReference type="GO" id="GO:0020037">
    <property type="term" value="F:heme binding"/>
    <property type="evidence" value="ECO:0007669"/>
    <property type="project" value="InterPro"/>
</dbReference>
<proteinExistence type="inferred from homology"/>
<dbReference type="AlphaFoldDB" id="A0A7N1A5V2"/>
<dbReference type="GO" id="GO:0004497">
    <property type="term" value="F:monooxygenase activity"/>
    <property type="evidence" value="ECO:0007669"/>
    <property type="project" value="UniProtKB-KW"/>
</dbReference>
<keyword evidence="3 6" id="KW-0560">Oxidoreductase</keyword>
<keyword evidence="6" id="KW-0503">Monooxygenase</keyword>
<accession>A0A7N1A5V2</accession>
<dbReference type="InterPro" id="IPR036396">
    <property type="entry name" value="Cyt_P450_sf"/>
</dbReference>
<keyword evidence="8" id="KW-1185">Reference proteome</keyword>
<feature type="binding site" description="axial binding residue" evidence="5">
    <location>
        <position position="442"/>
    </location>
    <ligand>
        <name>heme</name>
        <dbReference type="ChEBI" id="CHEBI:30413"/>
    </ligand>
    <ligandPart>
        <name>Fe</name>
        <dbReference type="ChEBI" id="CHEBI:18248"/>
    </ligandPart>
</feature>
<dbReference type="Proteomes" id="UP000594263">
    <property type="component" value="Unplaced"/>
</dbReference>
<evidence type="ECO:0000256" key="3">
    <source>
        <dbReference type="ARBA" id="ARBA00023002"/>
    </source>
</evidence>
<organism evidence="7 8">
    <name type="scientific">Kalanchoe fedtschenkoi</name>
    <name type="common">Lavender scallops</name>
    <name type="synonym">South American air plant</name>
    <dbReference type="NCBI Taxonomy" id="63787"/>
    <lineage>
        <taxon>Eukaryota</taxon>
        <taxon>Viridiplantae</taxon>
        <taxon>Streptophyta</taxon>
        <taxon>Embryophyta</taxon>
        <taxon>Tracheophyta</taxon>
        <taxon>Spermatophyta</taxon>
        <taxon>Magnoliopsida</taxon>
        <taxon>eudicotyledons</taxon>
        <taxon>Gunneridae</taxon>
        <taxon>Pentapetalae</taxon>
        <taxon>Saxifragales</taxon>
        <taxon>Crassulaceae</taxon>
        <taxon>Kalanchoe</taxon>
    </lineage>
</organism>
<dbReference type="InterPro" id="IPR017972">
    <property type="entry name" value="Cyt_P450_CS"/>
</dbReference>
<dbReference type="SUPFAM" id="SSF48264">
    <property type="entry name" value="Cytochrome P450"/>
    <property type="match status" value="1"/>
</dbReference>
<reference evidence="7" key="1">
    <citation type="submission" date="2021-01" db="UniProtKB">
        <authorList>
            <consortium name="EnsemblPlants"/>
        </authorList>
    </citation>
    <scope>IDENTIFICATION</scope>
</reference>
<evidence type="ECO:0000256" key="1">
    <source>
        <dbReference type="ARBA" id="ARBA00010617"/>
    </source>
</evidence>
<keyword evidence="4 5" id="KW-0408">Iron</keyword>
<evidence type="ECO:0000313" key="7">
    <source>
        <dbReference type="EnsemblPlants" id="Kaladp0092s0195.1.v1.1"/>
    </source>
</evidence>
<comment type="cofactor">
    <cofactor evidence="5">
        <name>heme</name>
        <dbReference type="ChEBI" id="CHEBI:30413"/>
    </cofactor>
</comment>
<dbReference type="PROSITE" id="PS00086">
    <property type="entry name" value="CYTOCHROME_P450"/>
    <property type="match status" value="1"/>
</dbReference>
<evidence type="ECO:0000256" key="5">
    <source>
        <dbReference type="PIRSR" id="PIRSR602401-1"/>
    </source>
</evidence>